<feature type="region of interest" description="Disordered" evidence="1">
    <location>
        <begin position="201"/>
        <end position="247"/>
    </location>
</feature>
<sequence>MTTLSPSEKSSASSSKEPEPSSSNSGGGSNIRNDDNIPHMPINGHKLTGHNYLQWSQSVFYHDLGNSIFEESVIPSISRYSGQPKIQQEIVFYPVDDSPNRMTRNPTQTQTFQSPQTQTPHSPSQSHIQEDQIQQNTPEPILSELRQSKNQIIVDQSDLHLDTQESPVCDEIFPSLKHNQIHTEKPLIVFSRKGRNFKQVADPLQDRQSHESDPSKTVLENRPEEQTEEKTDSSHETDKIEEPIALRKGVRECRSRPLYPLYTNTK</sequence>
<gene>
    <name evidence="2" type="ORF">EZV62_001730</name>
</gene>
<proteinExistence type="predicted"/>
<dbReference type="AlphaFoldDB" id="A0A5C7IV46"/>
<keyword evidence="3" id="KW-1185">Reference proteome</keyword>
<dbReference type="Proteomes" id="UP000323000">
    <property type="component" value="Chromosome 1"/>
</dbReference>
<name>A0A5C7IV46_9ROSI</name>
<feature type="region of interest" description="Disordered" evidence="1">
    <location>
        <begin position="96"/>
        <end position="133"/>
    </location>
</feature>
<evidence type="ECO:0000256" key="1">
    <source>
        <dbReference type="SAM" id="MobiDB-lite"/>
    </source>
</evidence>
<reference evidence="3" key="1">
    <citation type="journal article" date="2019" name="Gigascience">
        <title>De novo genome assembly of the endangered Acer yangbiense, a plant species with extremely small populations endemic to Yunnan Province, China.</title>
        <authorList>
            <person name="Yang J."/>
            <person name="Wariss H.M."/>
            <person name="Tao L."/>
            <person name="Zhang R."/>
            <person name="Yun Q."/>
            <person name="Hollingsworth P."/>
            <person name="Dao Z."/>
            <person name="Luo G."/>
            <person name="Guo H."/>
            <person name="Ma Y."/>
            <person name="Sun W."/>
        </authorList>
    </citation>
    <scope>NUCLEOTIDE SEQUENCE [LARGE SCALE GENOMIC DNA]</scope>
    <source>
        <strain evidence="3">cv. Malutang</strain>
    </source>
</reference>
<comment type="caution">
    <text evidence="2">The sequence shown here is derived from an EMBL/GenBank/DDBJ whole genome shotgun (WGS) entry which is preliminary data.</text>
</comment>
<feature type="compositionally biased region" description="Low complexity" evidence="1">
    <location>
        <begin position="1"/>
        <end position="24"/>
    </location>
</feature>
<feature type="compositionally biased region" description="Basic and acidic residues" evidence="1">
    <location>
        <begin position="204"/>
        <end position="247"/>
    </location>
</feature>
<feature type="compositionally biased region" description="Low complexity" evidence="1">
    <location>
        <begin position="106"/>
        <end position="126"/>
    </location>
</feature>
<evidence type="ECO:0000313" key="2">
    <source>
        <dbReference type="EMBL" id="TXG73151.1"/>
    </source>
</evidence>
<dbReference type="EMBL" id="VAHF01000001">
    <property type="protein sequence ID" value="TXG73151.1"/>
    <property type="molecule type" value="Genomic_DNA"/>
</dbReference>
<feature type="region of interest" description="Disordered" evidence="1">
    <location>
        <begin position="1"/>
        <end position="43"/>
    </location>
</feature>
<protein>
    <recommendedName>
        <fullName evidence="4">Retrotransposon Copia-like N-terminal domain-containing protein</fullName>
    </recommendedName>
</protein>
<evidence type="ECO:0008006" key="4">
    <source>
        <dbReference type="Google" id="ProtNLM"/>
    </source>
</evidence>
<evidence type="ECO:0000313" key="3">
    <source>
        <dbReference type="Proteomes" id="UP000323000"/>
    </source>
</evidence>
<accession>A0A5C7IV46</accession>
<organism evidence="2 3">
    <name type="scientific">Acer yangbiense</name>
    <dbReference type="NCBI Taxonomy" id="1000413"/>
    <lineage>
        <taxon>Eukaryota</taxon>
        <taxon>Viridiplantae</taxon>
        <taxon>Streptophyta</taxon>
        <taxon>Embryophyta</taxon>
        <taxon>Tracheophyta</taxon>
        <taxon>Spermatophyta</taxon>
        <taxon>Magnoliopsida</taxon>
        <taxon>eudicotyledons</taxon>
        <taxon>Gunneridae</taxon>
        <taxon>Pentapetalae</taxon>
        <taxon>rosids</taxon>
        <taxon>malvids</taxon>
        <taxon>Sapindales</taxon>
        <taxon>Sapindaceae</taxon>
        <taxon>Hippocastanoideae</taxon>
        <taxon>Acereae</taxon>
        <taxon>Acer</taxon>
    </lineage>
</organism>